<dbReference type="RefSeq" id="WP_139836494.1">
    <property type="nucleotide sequence ID" value="NZ_FWXB01000019.1"/>
</dbReference>
<name>A0A1X7BWG1_9RHOB</name>
<accession>A0A1X7BWG1</accession>
<keyword evidence="1" id="KW-0732">Signal</keyword>
<keyword evidence="3" id="KW-1185">Reference proteome</keyword>
<evidence type="ECO:0000313" key="3">
    <source>
        <dbReference type="Proteomes" id="UP000193224"/>
    </source>
</evidence>
<gene>
    <name evidence="2" type="ORF">ROA7745_03840</name>
</gene>
<dbReference type="EMBL" id="FWXB01000019">
    <property type="protein sequence ID" value="SMC13978.1"/>
    <property type="molecule type" value="Genomic_DNA"/>
</dbReference>
<feature type="chain" id="PRO_5012665558" evidence="1">
    <location>
        <begin position="24"/>
        <end position="200"/>
    </location>
</feature>
<sequence>MTNFARCFATICLFMLVAITADAKGRYKGSPSSVVFVHEVGGRTHLKSVEFCPVTGKSFQQFCKRNQKYKFQNGIISSDADWVKAGKLKYMIHWGQAKTPGRYAWVKSQAGGFTEYYLEQGKPQETLLADIGPGTVFIESFYIKGSKAERDAAVRRVKAIFTQKYGDLVKQMKFVHLRVAPVMCLKPKQAPKNGYNCSLQ</sequence>
<dbReference type="Proteomes" id="UP000193224">
    <property type="component" value="Unassembled WGS sequence"/>
</dbReference>
<evidence type="ECO:0000256" key="1">
    <source>
        <dbReference type="SAM" id="SignalP"/>
    </source>
</evidence>
<protein>
    <submittedName>
        <fullName evidence="2">Uncharacterized protein</fullName>
    </submittedName>
</protein>
<organism evidence="2 3">
    <name type="scientific">Roseovarius aestuarii</name>
    <dbReference type="NCBI Taxonomy" id="475083"/>
    <lineage>
        <taxon>Bacteria</taxon>
        <taxon>Pseudomonadati</taxon>
        <taxon>Pseudomonadota</taxon>
        <taxon>Alphaproteobacteria</taxon>
        <taxon>Rhodobacterales</taxon>
        <taxon>Roseobacteraceae</taxon>
        <taxon>Roseovarius</taxon>
    </lineage>
</organism>
<dbReference type="AlphaFoldDB" id="A0A1X7BWG1"/>
<evidence type="ECO:0000313" key="2">
    <source>
        <dbReference type="EMBL" id="SMC13978.1"/>
    </source>
</evidence>
<proteinExistence type="predicted"/>
<reference evidence="2 3" key="1">
    <citation type="submission" date="2017-03" db="EMBL/GenBank/DDBJ databases">
        <authorList>
            <person name="Afonso C.L."/>
            <person name="Miller P.J."/>
            <person name="Scott M.A."/>
            <person name="Spackman E."/>
            <person name="Goraichik I."/>
            <person name="Dimitrov K.M."/>
            <person name="Suarez D.L."/>
            <person name="Swayne D.E."/>
        </authorList>
    </citation>
    <scope>NUCLEOTIDE SEQUENCE [LARGE SCALE GENOMIC DNA]</scope>
    <source>
        <strain evidence="2 3">CECT 7745</strain>
    </source>
</reference>
<feature type="signal peptide" evidence="1">
    <location>
        <begin position="1"/>
        <end position="23"/>
    </location>
</feature>